<name>A0A410P2S7_VELA1</name>
<gene>
    <name evidence="10" type="primary">trpF</name>
    <name evidence="12" type="ORF">BU251_01355</name>
</gene>
<reference evidence="12 13" key="1">
    <citation type="submission" date="2017-01" db="EMBL/GenBank/DDBJ databases">
        <title>First insights into the biology of 'candidatus Vampirococcus archaeovorus'.</title>
        <authorList>
            <person name="Kizina J."/>
            <person name="Jordan S."/>
            <person name="Stueber K."/>
            <person name="Reinhardt R."/>
            <person name="Harder J."/>
        </authorList>
    </citation>
    <scope>NUCLEOTIDE SEQUENCE [LARGE SCALE GENOMIC DNA]</scope>
    <source>
        <strain evidence="12 13">LiM</strain>
    </source>
</reference>
<keyword evidence="7 10" id="KW-0822">Tryptophan biosynthesis</keyword>
<dbReference type="PANTHER" id="PTHR42894:SF1">
    <property type="entry name" value="N-(5'-PHOSPHORIBOSYL)ANTHRANILATE ISOMERASE"/>
    <property type="match status" value="1"/>
</dbReference>
<dbReference type="KEGG" id="vai:BU251_01355"/>
<evidence type="ECO:0000256" key="8">
    <source>
        <dbReference type="ARBA" id="ARBA00023141"/>
    </source>
</evidence>
<evidence type="ECO:0000256" key="5">
    <source>
        <dbReference type="ARBA" id="ARBA00022272"/>
    </source>
</evidence>
<keyword evidence="13" id="KW-1185">Reference proteome</keyword>
<dbReference type="AlphaFoldDB" id="A0A410P2S7"/>
<dbReference type="Pfam" id="PF00697">
    <property type="entry name" value="PRAI"/>
    <property type="match status" value="1"/>
</dbReference>
<dbReference type="Proteomes" id="UP000287243">
    <property type="component" value="Chromosome"/>
</dbReference>
<dbReference type="InterPro" id="IPR011060">
    <property type="entry name" value="RibuloseP-bd_barrel"/>
</dbReference>
<evidence type="ECO:0000313" key="13">
    <source>
        <dbReference type="Proteomes" id="UP000287243"/>
    </source>
</evidence>
<evidence type="ECO:0000259" key="11">
    <source>
        <dbReference type="Pfam" id="PF00697"/>
    </source>
</evidence>
<comment type="similarity">
    <text evidence="3 10">Belongs to the TrpF family.</text>
</comment>
<dbReference type="UniPathway" id="UPA00035">
    <property type="reaction ID" value="UER00042"/>
</dbReference>
<protein>
    <recommendedName>
        <fullName evidence="5 10">N-(5'-phosphoribosyl)anthranilate isomerase</fullName>
        <shortName evidence="10">PRAI</shortName>
        <ecNumber evidence="4 10">5.3.1.24</ecNumber>
    </recommendedName>
</protein>
<evidence type="ECO:0000256" key="4">
    <source>
        <dbReference type="ARBA" id="ARBA00012572"/>
    </source>
</evidence>
<dbReference type="InterPro" id="IPR013785">
    <property type="entry name" value="Aldolase_TIM"/>
</dbReference>
<evidence type="ECO:0000256" key="9">
    <source>
        <dbReference type="ARBA" id="ARBA00023235"/>
    </source>
</evidence>
<evidence type="ECO:0000256" key="3">
    <source>
        <dbReference type="ARBA" id="ARBA00007571"/>
    </source>
</evidence>
<keyword evidence="6 10" id="KW-0028">Amino-acid biosynthesis</keyword>
<sequence>MSVNVKICGVTNLRDARVAVAAGADFLGFVFYKKSPRYIPPSRARRLISRLPRTVRKVGVFVNEDKERVKAVAASCGLDMVQFHGTETPAYVNSFKGCGVIKAVRVRDRRSLEGLDRYRADFFLLDTFRRCRFGGTGATFAWKVLAPLADKKAKIIVSGGLTPENVGGFLKVFRPYGVDVSSGVEKAPGKKDHKRVKRFIDAVKGFEGR</sequence>
<evidence type="ECO:0000256" key="6">
    <source>
        <dbReference type="ARBA" id="ARBA00022605"/>
    </source>
</evidence>
<dbReference type="SUPFAM" id="SSF51366">
    <property type="entry name" value="Ribulose-phoshate binding barrel"/>
    <property type="match status" value="1"/>
</dbReference>
<organism evidence="12 13">
    <name type="scientific">Velamenicoccus archaeovorus</name>
    <dbReference type="NCBI Taxonomy" id="1930593"/>
    <lineage>
        <taxon>Bacteria</taxon>
        <taxon>Pseudomonadati</taxon>
        <taxon>Candidatus Omnitrophota</taxon>
        <taxon>Candidatus Velamenicoccus</taxon>
    </lineage>
</organism>
<dbReference type="NCBIfam" id="NF002298">
    <property type="entry name" value="PRK01222.1-4"/>
    <property type="match status" value="1"/>
</dbReference>
<dbReference type="Gene3D" id="3.20.20.70">
    <property type="entry name" value="Aldolase class I"/>
    <property type="match status" value="1"/>
</dbReference>
<keyword evidence="9 10" id="KW-0413">Isomerase</keyword>
<dbReference type="OrthoDB" id="9786954at2"/>
<dbReference type="GO" id="GO:0000162">
    <property type="term" value="P:L-tryptophan biosynthetic process"/>
    <property type="evidence" value="ECO:0007669"/>
    <property type="project" value="UniProtKB-UniRule"/>
</dbReference>
<dbReference type="EC" id="5.3.1.24" evidence="4 10"/>
<dbReference type="FunFam" id="3.20.20.70:FF:000075">
    <property type="entry name" value="Tryptophan biosynthesis protein TRP1"/>
    <property type="match status" value="1"/>
</dbReference>
<dbReference type="GO" id="GO:0004640">
    <property type="term" value="F:phosphoribosylanthranilate isomerase activity"/>
    <property type="evidence" value="ECO:0007669"/>
    <property type="project" value="UniProtKB-UniRule"/>
</dbReference>
<dbReference type="PANTHER" id="PTHR42894">
    <property type="entry name" value="N-(5'-PHOSPHORIBOSYL)ANTHRANILATE ISOMERASE"/>
    <property type="match status" value="1"/>
</dbReference>
<accession>A0A410P2S7</accession>
<proteinExistence type="inferred from homology"/>
<dbReference type="InterPro" id="IPR001240">
    <property type="entry name" value="PRAI_dom"/>
</dbReference>
<dbReference type="HAMAP" id="MF_00135">
    <property type="entry name" value="PRAI"/>
    <property type="match status" value="1"/>
</dbReference>
<comment type="catalytic activity">
    <reaction evidence="1 10">
        <text>N-(5-phospho-beta-D-ribosyl)anthranilate = 1-(2-carboxyphenylamino)-1-deoxy-D-ribulose 5-phosphate</text>
        <dbReference type="Rhea" id="RHEA:21540"/>
        <dbReference type="ChEBI" id="CHEBI:18277"/>
        <dbReference type="ChEBI" id="CHEBI:58613"/>
        <dbReference type="EC" id="5.3.1.24"/>
    </reaction>
</comment>
<keyword evidence="8 10" id="KW-0057">Aromatic amino acid biosynthesis</keyword>
<evidence type="ECO:0000256" key="7">
    <source>
        <dbReference type="ARBA" id="ARBA00022822"/>
    </source>
</evidence>
<dbReference type="RefSeq" id="WP_128699107.1">
    <property type="nucleotide sequence ID" value="NZ_CP019384.1"/>
</dbReference>
<dbReference type="EMBL" id="CP019384">
    <property type="protein sequence ID" value="QAT16469.1"/>
    <property type="molecule type" value="Genomic_DNA"/>
</dbReference>
<evidence type="ECO:0000256" key="2">
    <source>
        <dbReference type="ARBA" id="ARBA00004664"/>
    </source>
</evidence>
<dbReference type="CDD" id="cd00405">
    <property type="entry name" value="PRAI"/>
    <property type="match status" value="1"/>
</dbReference>
<comment type="pathway">
    <text evidence="2 10">Amino-acid biosynthesis; L-tryptophan biosynthesis; L-tryptophan from chorismate: step 3/5.</text>
</comment>
<evidence type="ECO:0000256" key="10">
    <source>
        <dbReference type="HAMAP-Rule" id="MF_00135"/>
    </source>
</evidence>
<evidence type="ECO:0000313" key="12">
    <source>
        <dbReference type="EMBL" id="QAT16469.1"/>
    </source>
</evidence>
<evidence type="ECO:0000256" key="1">
    <source>
        <dbReference type="ARBA" id="ARBA00001164"/>
    </source>
</evidence>
<feature type="domain" description="N-(5'phosphoribosyl) anthranilate isomerase (PRAI)" evidence="11">
    <location>
        <begin position="5"/>
        <end position="201"/>
    </location>
</feature>
<dbReference type="InterPro" id="IPR044643">
    <property type="entry name" value="TrpF_fam"/>
</dbReference>